<accession>A0ACC1Y393</accession>
<evidence type="ECO:0000313" key="2">
    <source>
        <dbReference type="Proteomes" id="UP001164539"/>
    </source>
</evidence>
<dbReference type="Proteomes" id="UP001164539">
    <property type="component" value="Chromosome 5"/>
</dbReference>
<keyword evidence="2" id="KW-1185">Reference proteome</keyword>
<reference evidence="1 2" key="1">
    <citation type="journal article" date="2023" name="Science">
        <title>Complex scaffold remodeling in plant triterpene biosynthesis.</title>
        <authorList>
            <person name="De La Pena R."/>
            <person name="Hodgson H."/>
            <person name="Liu J.C."/>
            <person name="Stephenson M.J."/>
            <person name="Martin A.C."/>
            <person name="Owen C."/>
            <person name="Harkess A."/>
            <person name="Leebens-Mack J."/>
            <person name="Jimenez L.E."/>
            <person name="Osbourn A."/>
            <person name="Sattely E.S."/>
        </authorList>
    </citation>
    <scope>NUCLEOTIDE SEQUENCE [LARGE SCALE GENOMIC DNA]</scope>
    <source>
        <strain evidence="2">cv. JPN11</strain>
        <tissue evidence="1">Leaf</tissue>
    </source>
</reference>
<proteinExistence type="predicted"/>
<organism evidence="1 2">
    <name type="scientific">Melia azedarach</name>
    <name type="common">Chinaberry tree</name>
    <dbReference type="NCBI Taxonomy" id="155640"/>
    <lineage>
        <taxon>Eukaryota</taxon>
        <taxon>Viridiplantae</taxon>
        <taxon>Streptophyta</taxon>
        <taxon>Embryophyta</taxon>
        <taxon>Tracheophyta</taxon>
        <taxon>Spermatophyta</taxon>
        <taxon>Magnoliopsida</taxon>
        <taxon>eudicotyledons</taxon>
        <taxon>Gunneridae</taxon>
        <taxon>Pentapetalae</taxon>
        <taxon>rosids</taxon>
        <taxon>malvids</taxon>
        <taxon>Sapindales</taxon>
        <taxon>Meliaceae</taxon>
        <taxon>Melia</taxon>
    </lineage>
</organism>
<name>A0ACC1Y393_MELAZ</name>
<gene>
    <name evidence="1" type="ORF">OWV82_009894</name>
</gene>
<comment type="caution">
    <text evidence="1">The sequence shown here is derived from an EMBL/GenBank/DDBJ whole genome shotgun (WGS) entry which is preliminary data.</text>
</comment>
<dbReference type="EMBL" id="CM051398">
    <property type="protein sequence ID" value="KAJ4718180.1"/>
    <property type="molecule type" value="Genomic_DNA"/>
</dbReference>
<evidence type="ECO:0000313" key="1">
    <source>
        <dbReference type="EMBL" id="KAJ4718180.1"/>
    </source>
</evidence>
<protein>
    <submittedName>
        <fullName evidence="1">Receptor-like protein kinase</fullName>
    </submittedName>
</protein>
<sequence>MERNPSFSLIRVFFVFCLILSFVIAAATNSIITDQDALLALKAYVTHDPSNFLDKNWSTSTSVCNWTGVTCDNNRHRVIALNVSHLSLSGTIPSQLGNLSSLQTLDLSFNRLSGPISFSIFSIYTLNFLDLSDNQFSSSFSSFISNKSSLQVIDLHNNRISSELPADICDYFPYLEIFYLTGNMFHGEIPSTLSKCKQLQRVSFSFNQFSGIIPKEIGNLTKLKELFLGHNKLQGEIPQELGNLAELESLSLTNNLLTGTISSSIFNLSSLSLLDFSKNNLMGTLPDDIRLPHLKIFFLAYNQITGRIPRDIGNLTSVNIFLLGSNNLIGEIPHEIVNLQNLEYLGLENNSLSGVVPSTIFNMSTAKHVSLMMNTLSGSLPSSIDFQLPNLEKLYLSNNNFSGTIPSFIFNASKLTLLEMRMNSFTGFIPSTFGNFKNLEWLALGYNYLRSSIPNLSFLSSLEDCKNLKILELTGNPLGGILPISIGNLSTSLVYMYMIECNISGRIPEEVTNLINLTTLSLGGNKLTGSIPVTLARLQKLQGLYLYDNKLEGSIPDGLCNLSSLVELNLCSNKLSGSIPICLGNLTSLRVLLLNSNELSSVIPSSFWSLKDILVFNFSSNSLNGTLPLNIGNLKVVVSMDLSWNSLSGYIPTTIGGLRNLANLSLAYNIFQGPIPASFGELVSMEFLDLSKNNLSGAIPLSLEKLSYLKHLNLSFNTLEGEIPEGGSFANFSARSFMGNNLLCGSPNLKVAPCKSTSRSSSHRRSRKKVRLLAIVLPLSIALVIAITLAIRLLLMRCRKRSTGMVNEEYMSSQATWRRFSYHELSRATDEFSESNLVGIGSFGSVYRASLQDGMEVAVKVFHLQHKGAFKSFDAECEVMSRIRHRNLVKIISSCSNDDFKALVLEYMPNGTLEECLYSKKCILNIFQRLNVMIDVASALEYLHFGHSTPIIHCDIKPNNVLLDKNMVAHLSDFGIAKLLSGEDQSMTQTQTLATIGYMAPEYGIQGQVSAKGDVYSYGIMLIETFTKKKPTDEMFAEEKSLKHWVNDWLSISVMEVVDTSLLSKEDEYFAAKEQCASSVFVLAMECTAESPEKRINTKEIVTRLLKIRDTLSKDIEMVGV</sequence>